<keyword evidence="2" id="KW-0732">Signal</keyword>
<evidence type="ECO:0000256" key="1">
    <source>
        <dbReference type="ARBA" id="ARBA00004196"/>
    </source>
</evidence>
<dbReference type="InterPro" id="IPR018976">
    <property type="entry name" value="Imelysin-like"/>
</dbReference>
<dbReference type="PANTHER" id="PTHR39192">
    <property type="entry name" value="IRON UPTAKE SYSTEM COMPONENT EFEO"/>
    <property type="match status" value="1"/>
</dbReference>
<gene>
    <name evidence="5" type="ORF">ACFQ5D_11230</name>
</gene>
<accession>A0ABW4DDU0</accession>
<dbReference type="Gene3D" id="1.20.1420.20">
    <property type="entry name" value="M75 peptidase, HXXE motif"/>
    <property type="match status" value="1"/>
</dbReference>
<comment type="subcellular location">
    <subcellularLocation>
        <location evidence="1">Cell envelope</location>
    </subcellularLocation>
</comment>
<comment type="caution">
    <text evidence="5">The sequence shown here is derived from an EMBL/GenBank/DDBJ whole genome shotgun (WGS) entry which is preliminary data.</text>
</comment>
<dbReference type="Proteomes" id="UP001597340">
    <property type="component" value="Unassembled WGS sequence"/>
</dbReference>
<evidence type="ECO:0000259" key="4">
    <source>
        <dbReference type="Pfam" id="PF09375"/>
    </source>
</evidence>
<organism evidence="5 6">
    <name type="scientific">Paenibacillus farraposensis</name>
    <dbReference type="NCBI Taxonomy" id="2807095"/>
    <lineage>
        <taxon>Bacteria</taxon>
        <taxon>Bacillati</taxon>
        <taxon>Bacillota</taxon>
        <taxon>Bacilli</taxon>
        <taxon>Bacillales</taxon>
        <taxon>Paenibacillaceae</taxon>
        <taxon>Paenibacillus</taxon>
    </lineage>
</organism>
<feature type="domain" description="Imelysin-like" evidence="4">
    <location>
        <begin position="66"/>
        <end position="120"/>
    </location>
</feature>
<keyword evidence="6" id="KW-1185">Reference proteome</keyword>
<reference evidence="6" key="1">
    <citation type="journal article" date="2019" name="Int. J. Syst. Evol. Microbiol.">
        <title>The Global Catalogue of Microorganisms (GCM) 10K type strain sequencing project: providing services to taxonomists for standard genome sequencing and annotation.</title>
        <authorList>
            <consortium name="The Broad Institute Genomics Platform"/>
            <consortium name="The Broad Institute Genome Sequencing Center for Infectious Disease"/>
            <person name="Wu L."/>
            <person name="Ma J."/>
        </authorList>
    </citation>
    <scope>NUCLEOTIDE SEQUENCE [LARGE SCALE GENOMIC DNA]</scope>
    <source>
        <strain evidence="6">CCM 9147</strain>
    </source>
</reference>
<evidence type="ECO:0000256" key="3">
    <source>
        <dbReference type="SAM" id="MobiDB-lite"/>
    </source>
</evidence>
<feature type="compositionally biased region" description="Low complexity" evidence="3">
    <location>
        <begin position="47"/>
        <end position="58"/>
    </location>
</feature>
<sequence length="146" mass="15884">MPSKGVIHAETMLLPYRPECWSPLFCSQAADKPELLSQQPAAATKDAGANTQATTPAATAPNFDQAAAAYRAYAVEQCDTFVEKTEEFTNTVKAGGLYKAKALYAPARIYYERIEPIAEALGELNLNIVARDGDVDAADWLRLPPY</sequence>
<protein>
    <submittedName>
        <fullName evidence="5">Imelysin family protein</fullName>
    </submittedName>
</protein>
<evidence type="ECO:0000256" key="2">
    <source>
        <dbReference type="ARBA" id="ARBA00022729"/>
    </source>
</evidence>
<dbReference type="InterPro" id="IPR050894">
    <property type="entry name" value="EfeM/EfeO_iron_uptake"/>
</dbReference>
<dbReference type="PANTHER" id="PTHR39192:SF1">
    <property type="entry name" value="IRON UPTAKE SYSTEM COMPONENT EFEO"/>
    <property type="match status" value="1"/>
</dbReference>
<name>A0ABW4DDU0_9BACL</name>
<evidence type="ECO:0000313" key="5">
    <source>
        <dbReference type="EMBL" id="MFD1461969.1"/>
    </source>
</evidence>
<dbReference type="Pfam" id="PF09375">
    <property type="entry name" value="Peptidase_M75"/>
    <property type="match status" value="1"/>
</dbReference>
<dbReference type="InterPro" id="IPR038352">
    <property type="entry name" value="Imelysin_sf"/>
</dbReference>
<feature type="region of interest" description="Disordered" evidence="3">
    <location>
        <begin position="39"/>
        <end position="58"/>
    </location>
</feature>
<evidence type="ECO:0000313" key="6">
    <source>
        <dbReference type="Proteomes" id="UP001597340"/>
    </source>
</evidence>
<proteinExistence type="predicted"/>
<dbReference type="EMBL" id="JBHTNZ010000012">
    <property type="protein sequence ID" value="MFD1461969.1"/>
    <property type="molecule type" value="Genomic_DNA"/>
</dbReference>